<evidence type="ECO:0000313" key="2">
    <source>
        <dbReference type="EMBL" id="GGD45949.1"/>
    </source>
</evidence>
<keyword evidence="3" id="KW-1185">Reference proteome</keyword>
<evidence type="ECO:0008006" key="4">
    <source>
        <dbReference type="Google" id="ProtNLM"/>
    </source>
</evidence>
<name>A0ABQ1QWM5_9RHOB</name>
<dbReference type="InterPro" id="IPR037107">
    <property type="entry name" value="Put_OMP_sf"/>
</dbReference>
<gene>
    <name evidence="2" type="ORF">GCM10011358_32020</name>
</gene>
<sequence>MRAAVLALLSSLVLTCLPAAAEERVTLGVGRLFTNDQIGDGQDRWRTGSYSMSWMRGAEGTMARPGGLGEVIEYRFGHRILAPADLTSPTPGDRRYAGIMALGAYSHFTRGGIEFALGGELVAVGPMTRTDVLHDATHEAVGMPRPSAAVRAAQFGNAVYPTIGLEAARPVALGGAVLRPFVQVRAGDETYARAGVDLMFGENFTRGITARDETTGFLYQTLEDAPGRGLSFLVGYDAAKVFSSAWLPEPAHSLTPLRHRLRAGAHWQGEHVGLFYGAAWLGPEFIAQPSGQVVGAVQLQVRF</sequence>
<dbReference type="Proteomes" id="UP000617355">
    <property type="component" value="Unassembled WGS sequence"/>
</dbReference>
<comment type="caution">
    <text evidence="2">The sequence shown here is derived from an EMBL/GenBank/DDBJ whole genome shotgun (WGS) entry which is preliminary data.</text>
</comment>
<dbReference type="Gene3D" id="2.40.128.140">
    <property type="entry name" value="Outer membrane protein"/>
    <property type="match status" value="1"/>
</dbReference>
<keyword evidence="1" id="KW-0732">Signal</keyword>
<feature type="chain" id="PRO_5047281319" description="DUF2219 domain-containing protein" evidence="1">
    <location>
        <begin position="22"/>
        <end position="303"/>
    </location>
</feature>
<dbReference type="Pfam" id="PF09982">
    <property type="entry name" value="LpxR"/>
    <property type="match status" value="1"/>
</dbReference>
<dbReference type="EMBL" id="BMGI01000006">
    <property type="protein sequence ID" value="GGD45949.1"/>
    <property type="molecule type" value="Genomic_DNA"/>
</dbReference>
<protein>
    <recommendedName>
        <fullName evidence="4">DUF2219 domain-containing protein</fullName>
    </recommendedName>
</protein>
<evidence type="ECO:0000256" key="1">
    <source>
        <dbReference type="SAM" id="SignalP"/>
    </source>
</evidence>
<organism evidence="2 3">
    <name type="scientific">Sinisalibacter lacisalsi</name>
    <dbReference type="NCBI Taxonomy" id="1526570"/>
    <lineage>
        <taxon>Bacteria</taxon>
        <taxon>Pseudomonadati</taxon>
        <taxon>Pseudomonadota</taxon>
        <taxon>Alphaproteobacteria</taxon>
        <taxon>Rhodobacterales</taxon>
        <taxon>Roseobacteraceae</taxon>
        <taxon>Sinisalibacter</taxon>
    </lineage>
</organism>
<evidence type="ECO:0000313" key="3">
    <source>
        <dbReference type="Proteomes" id="UP000617355"/>
    </source>
</evidence>
<dbReference type="RefSeq" id="WP_188529736.1">
    <property type="nucleotide sequence ID" value="NZ_BMGI01000006.1"/>
</dbReference>
<dbReference type="InterPro" id="IPR018707">
    <property type="entry name" value="LpxR"/>
</dbReference>
<feature type="signal peptide" evidence="1">
    <location>
        <begin position="1"/>
        <end position="21"/>
    </location>
</feature>
<reference evidence="3" key="1">
    <citation type="journal article" date="2019" name="Int. J. Syst. Evol. Microbiol.">
        <title>The Global Catalogue of Microorganisms (GCM) 10K type strain sequencing project: providing services to taxonomists for standard genome sequencing and annotation.</title>
        <authorList>
            <consortium name="The Broad Institute Genomics Platform"/>
            <consortium name="The Broad Institute Genome Sequencing Center for Infectious Disease"/>
            <person name="Wu L."/>
            <person name="Ma J."/>
        </authorList>
    </citation>
    <scope>NUCLEOTIDE SEQUENCE [LARGE SCALE GENOMIC DNA]</scope>
    <source>
        <strain evidence="3">CGMCC 1.12922</strain>
    </source>
</reference>
<proteinExistence type="predicted"/>
<accession>A0ABQ1QWM5</accession>